<dbReference type="Proteomes" id="UP000703269">
    <property type="component" value="Unassembled WGS sequence"/>
</dbReference>
<reference evidence="2 3" key="1">
    <citation type="submission" date="2021-08" db="EMBL/GenBank/DDBJ databases">
        <title>Draft Genome Sequence of Phanerochaete sordida strain YK-624.</title>
        <authorList>
            <person name="Mori T."/>
            <person name="Dohra H."/>
            <person name="Suzuki T."/>
            <person name="Kawagishi H."/>
            <person name="Hirai H."/>
        </authorList>
    </citation>
    <scope>NUCLEOTIDE SEQUENCE [LARGE SCALE GENOMIC DNA]</scope>
    <source>
        <strain evidence="2 3">YK-624</strain>
    </source>
</reference>
<feature type="compositionally biased region" description="Low complexity" evidence="1">
    <location>
        <begin position="55"/>
        <end position="74"/>
    </location>
</feature>
<feature type="region of interest" description="Disordered" evidence="1">
    <location>
        <begin position="166"/>
        <end position="188"/>
    </location>
</feature>
<evidence type="ECO:0000313" key="2">
    <source>
        <dbReference type="EMBL" id="GJE85027.1"/>
    </source>
</evidence>
<proteinExistence type="predicted"/>
<feature type="region of interest" description="Disordered" evidence="1">
    <location>
        <begin position="55"/>
        <end position="109"/>
    </location>
</feature>
<organism evidence="2 3">
    <name type="scientific">Phanerochaete sordida</name>
    <dbReference type="NCBI Taxonomy" id="48140"/>
    <lineage>
        <taxon>Eukaryota</taxon>
        <taxon>Fungi</taxon>
        <taxon>Dikarya</taxon>
        <taxon>Basidiomycota</taxon>
        <taxon>Agaricomycotina</taxon>
        <taxon>Agaricomycetes</taxon>
        <taxon>Polyporales</taxon>
        <taxon>Phanerochaetaceae</taxon>
        <taxon>Phanerochaete</taxon>
    </lineage>
</organism>
<comment type="caution">
    <text evidence="2">The sequence shown here is derived from an EMBL/GenBank/DDBJ whole genome shotgun (WGS) entry which is preliminary data.</text>
</comment>
<evidence type="ECO:0000313" key="3">
    <source>
        <dbReference type="Proteomes" id="UP000703269"/>
    </source>
</evidence>
<gene>
    <name evidence="2" type="ORF">PsYK624_011040</name>
</gene>
<keyword evidence="3" id="KW-1185">Reference proteome</keyword>
<dbReference type="AlphaFoldDB" id="A0A9P3FXL4"/>
<name>A0A9P3FXL4_9APHY</name>
<protein>
    <submittedName>
        <fullName evidence="2">Uncharacterized protein</fullName>
    </submittedName>
</protein>
<dbReference type="EMBL" id="BPQB01000002">
    <property type="protein sequence ID" value="GJE85027.1"/>
    <property type="molecule type" value="Genomic_DNA"/>
</dbReference>
<accession>A0A9P3FXL4</accession>
<evidence type="ECO:0000256" key="1">
    <source>
        <dbReference type="SAM" id="MobiDB-lite"/>
    </source>
</evidence>
<sequence>MHTAHKELEACETGVDCLWSKHRCTVDDNDFFSLPAALEEKCPALHAVRERYWKPPRISAPPTTSTASAEPPSSRHGLTTIGETTGLPGPEPAVHSQGHPSPEETRAPQEANVTWWRQVIALPSVVVVGTHVVQRWTSLAERVAAGVGGSQPLVLEDISMEDMEAAGGDGTVDSGSEAEHVQGGEGSERLVEVSASAMVVYGDPNVV</sequence>
<feature type="compositionally biased region" description="Basic and acidic residues" evidence="1">
    <location>
        <begin position="177"/>
        <end position="188"/>
    </location>
</feature>